<evidence type="ECO:0000256" key="5">
    <source>
        <dbReference type="SAM" id="SignalP"/>
    </source>
</evidence>
<dbReference type="SUPFAM" id="SSF50911">
    <property type="entry name" value="Mannose 6-phosphate receptor domain"/>
    <property type="match status" value="1"/>
</dbReference>
<dbReference type="InterPro" id="IPR012913">
    <property type="entry name" value="OS9-like_dom"/>
</dbReference>
<dbReference type="PROSITE" id="PS51914">
    <property type="entry name" value="MRH"/>
    <property type="match status" value="1"/>
</dbReference>
<gene>
    <name evidence="7" type="ORF">M0811_02662</name>
</gene>
<protein>
    <submittedName>
        <fullName evidence="7">Os-9-related</fullName>
    </submittedName>
</protein>
<evidence type="ECO:0000256" key="1">
    <source>
        <dbReference type="ARBA" id="ARBA00004240"/>
    </source>
</evidence>
<keyword evidence="2 5" id="KW-0732">Signal</keyword>
<dbReference type="InterPro" id="IPR045149">
    <property type="entry name" value="OS-9-like"/>
</dbReference>
<dbReference type="PANTHER" id="PTHR15414">
    <property type="entry name" value="OS-9-RELATED"/>
    <property type="match status" value="1"/>
</dbReference>
<evidence type="ECO:0000313" key="7">
    <source>
        <dbReference type="EMBL" id="KAJ5068719.1"/>
    </source>
</evidence>
<reference evidence="7" key="1">
    <citation type="submission" date="2022-10" db="EMBL/GenBank/DDBJ databases">
        <title>Novel sulphate-reducing endosymbionts in the free-living metamonad Anaeramoeba.</title>
        <authorList>
            <person name="Jerlstrom-Hultqvist J."/>
            <person name="Cepicka I."/>
            <person name="Gallot-Lavallee L."/>
            <person name="Salas-Leiva D."/>
            <person name="Curtis B.A."/>
            <person name="Zahonova K."/>
            <person name="Pipaliya S."/>
            <person name="Dacks J."/>
            <person name="Roger A.J."/>
        </authorList>
    </citation>
    <scope>NUCLEOTIDE SEQUENCE</scope>
    <source>
        <strain evidence="7">BMAN</strain>
    </source>
</reference>
<name>A0A9Q0LAC1_ANAIG</name>
<dbReference type="GO" id="GO:0030968">
    <property type="term" value="P:endoplasmic reticulum unfolded protein response"/>
    <property type="evidence" value="ECO:0007669"/>
    <property type="project" value="InterPro"/>
</dbReference>
<comment type="subcellular location">
    <subcellularLocation>
        <location evidence="1">Endoplasmic reticulum</location>
    </subcellularLocation>
</comment>
<feature type="signal peptide" evidence="5">
    <location>
        <begin position="1"/>
        <end position="20"/>
    </location>
</feature>
<sequence>MKFILLFLFILSFFYSFSFQNQNLNLNLNLKNSRFVEDFYSVSFLNDIKNIPFLNDSNFKVENFTSFDGTIYECFIPEKIGKTNKETNTETNKETNKETKQNEITIPFIDKCFLAQSEENGWSYEVCYKKEVRQFKQVYGFIEWINSLGKFTKDEFTFKDNKIQITQYYESGTFCPEINKPRSLKVNYICLEEENYEEVSQILDTFIISIQETQTCTYEIIIASKFLCDINENTTINENLPFIEIQCFKIGNIFN</sequence>
<feature type="chain" id="PRO_5040192299" evidence="5">
    <location>
        <begin position="21"/>
        <end position="255"/>
    </location>
</feature>
<evidence type="ECO:0000256" key="3">
    <source>
        <dbReference type="ARBA" id="ARBA00022824"/>
    </source>
</evidence>
<organism evidence="7 8">
    <name type="scientific">Anaeramoeba ignava</name>
    <name type="common">Anaerobic marine amoeba</name>
    <dbReference type="NCBI Taxonomy" id="1746090"/>
    <lineage>
        <taxon>Eukaryota</taxon>
        <taxon>Metamonada</taxon>
        <taxon>Anaeramoebidae</taxon>
        <taxon>Anaeramoeba</taxon>
    </lineage>
</organism>
<dbReference type="InterPro" id="IPR009011">
    <property type="entry name" value="Man6P_isomerase_rcpt-bd_dom_sf"/>
</dbReference>
<evidence type="ECO:0000256" key="4">
    <source>
        <dbReference type="ARBA" id="ARBA00023157"/>
    </source>
</evidence>
<accession>A0A9Q0LAC1</accession>
<dbReference type="PANTHER" id="PTHR15414:SF0">
    <property type="entry name" value="ENDOPLASMIC RETICULUM LECTIN 1"/>
    <property type="match status" value="1"/>
</dbReference>
<dbReference type="GO" id="GO:0005788">
    <property type="term" value="C:endoplasmic reticulum lumen"/>
    <property type="evidence" value="ECO:0007669"/>
    <property type="project" value="TreeGrafter"/>
</dbReference>
<dbReference type="Proteomes" id="UP001149090">
    <property type="component" value="Unassembled WGS sequence"/>
</dbReference>
<dbReference type="GO" id="GO:0030970">
    <property type="term" value="P:retrograde protein transport, ER to cytosol"/>
    <property type="evidence" value="ECO:0007669"/>
    <property type="project" value="TreeGrafter"/>
</dbReference>
<keyword evidence="8" id="KW-1185">Reference proteome</keyword>
<dbReference type="OrthoDB" id="448954at2759"/>
<dbReference type="Pfam" id="PF07915">
    <property type="entry name" value="PRKCSH"/>
    <property type="match status" value="1"/>
</dbReference>
<proteinExistence type="predicted"/>
<dbReference type="AlphaFoldDB" id="A0A9Q0LAC1"/>
<dbReference type="EMBL" id="JAPDFW010000114">
    <property type="protein sequence ID" value="KAJ5068719.1"/>
    <property type="molecule type" value="Genomic_DNA"/>
</dbReference>
<evidence type="ECO:0000313" key="8">
    <source>
        <dbReference type="Proteomes" id="UP001149090"/>
    </source>
</evidence>
<comment type="caution">
    <text evidence="7">The sequence shown here is derived from an EMBL/GenBank/DDBJ whole genome shotgun (WGS) entry which is preliminary data.</text>
</comment>
<keyword evidence="4" id="KW-1015">Disulfide bond</keyword>
<evidence type="ECO:0000256" key="2">
    <source>
        <dbReference type="ARBA" id="ARBA00022729"/>
    </source>
</evidence>
<evidence type="ECO:0000259" key="6">
    <source>
        <dbReference type="PROSITE" id="PS51914"/>
    </source>
</evidence>
<dbReference type="InterPro" id="IPR044865">
    <property type="entry name" value="MRH_dom"/>
</dbReference>
<dbReference type="Gene3D" id="2.70.130.10">
    <property type="entry name" value="Mannose-6-phosphate receptor binding domain"/>
    <property type="match status" value="1"/>
</dbReference>
<feature type="domain" description="MRH" evidence="6">
    <location>
        <begin position="110"/>
        <end position="230"/>
    </location>
</feature>
<keyword evidence="3" id="KW-0256">Endoplasmic reticulum</keyword>